<keyword evidence="3" id="KW-0964">Secreted</keyword>
<dbReference type="Proteomes" id="UP001201980">
    <property type="component" value="Unassembled WGS sequence"/>
</dbReference>
<dbReference type="InterPro" id="IPR000254">
    <property type="entry name" value="CBD"/>
</dbReference>
<dbReference type="PROSITE" id="PS51164">
    <property type="entry name" value="CBM1_2"/>
    <property type="match status" value="1"/>
</dbReference>
<evidence type="ECO:0000256" key="1">
    <source>
        <dbReference type="ARBA" id="ARBA00001973"/>
    </source>
</evidence>
<dbReference type="GO" id="GO:0005576">
    <property type="term" value="C:extracellular region"/>
    <property type="evidence" value="ECO:0007669"/>
    <property type="project" value="UniProtKB-SubCell"/>
</dbReference>
<dbReference type="Pfam" id="PF00734">
    <property type="entry name" value="CBM_1"/>
    <property type="match status" value="1"/>
</dbReference>
<evidence type="ECO:0000256" key="12">
    <source>
        <dbReference type="ARBA" id="ARBA00023326"/>
    </source>
</evidence>
<keyword evidence="10" id="KW-1015">Disulfide bond</keyword>
<evidence type="ECO:0000256" key="13">
    <source>
        <dbReference type="ARBA" id="ARBA00044502"/>
    </source>
</evidence>
<evidence type="ECO:0000256" key="14">
    <source>
        <dbReference type="ARBA" id="ARBA00045077"/>
    </source>
</evidence>
<keyword evidence="6" id="KW-0136">Cellulose degradation</keyword>
<dbReference type="GO" id="GO:0046872">
    <property type="term" value="F:metal ion binding"/>
    <property type="evidence" value="ECO:0007669"/>
    <property type="project" value="UniProtKB-KW"/>
</dbReference>
<name>A0AAD5RV70_9PEZI</name>
<keyword evidence="9" id="KW-0503">Monooxygenase</keyword>
<dbReference type="Gene3D" id="2.70.50.70">
    <property type="match status" value="1"/>
</dbReference>
<evidence type="ECO:0000313" key="18">
    <source>
        <dbReference type="EMBL" id="KAJ2903817.1"/>
    </source>
</evidence>
<comment type="similarity">
    <text evidence="13">Belongs to the polysaccharide monooxygenase AA9 family.</text>
</comment>
<comment type="subcellular location">
    <subcellularLocation>
        <location evidence="2">Secreted</location>
    </subcellularLocation>
</comment>
<dbReference type="InterPro" id="IPR035971">
    <property type="entry name" value="CBD_sf"/>
</dbReference>
<dbReference type="PROSITE" id="PS00562">
    <property type="entry name" value="CBM1_1"/>
    <property type="match status" value="1"/>
</dbReference>
<comment type="caution">
    <text evidence="18">The sequence shown here is derived from an EMBL/GenBank/DDBJ whole genome shotgun (WGS) entry which is preliminary data.</text>
</comment>
<dbReference type="GO" id="GO:0004497">
    <property type="term" value="F:monooxygenase activity"/>
    <property type="evidence" value="ECO:0007669"/>
    <property type="project" value="UniProtKB-KW"/>
</dbReference>
<evidence type="ECO:0000256" key="5">
    <source>
        <dbReference type="ARBA" id="ARBA00022729"/>
    </source>
</evidence>
<keyword evidence="12" id="KW-0624">Polysaccharide degradation</keyword>
<accession>A0AAD5RV70</accession>
<evidence type="ECO:0000256" key="2">
    <source>
        <dbReference type="ARBA" id="ARBA00004613"/>
    </source>
</evidence>
<comment type="catalytic activity">
    <reaction evidence="14">
        <text>[(1-&gt;4)-beta-D-glucosyl]n+m + reduced acceptor + O2 = 4-dehydro-beta-D-glucosyl-[(1-&gt;4)-beta-D-glucosyl]n-1 + [(1-&gt;4)-beta-D-glucosyl]m + acceptor + H2O.</text>
        <dbReference type="EC" id="1.14.99.56"/>
    </reaction>
</comment>
<dbReference type="CDD" id="cd21175">
    <property type="entry name" value="LPMO_AA9"/>
    <property type="match status" value="1"/>
</dbReference>
<reference evidence="18" key="1">
    <citation type="submission" date="2022-07" db="EMBL/GenBank/DDBJ databases">
        <title>Draft genome sequence of Zalerion maritima ATCC 34329, a (micro)plastics degrading marine fungus.</title>
        <authorList>
            <person name="Paco A."/>
            <person name="Goncalves M.F.M."/>
            <person name="Rocha-Santos T.A.P."/>
            <person name="Alves A."/>
        </authorList>
    </citation>
    <scope>NUCLEOTIDE SEQUENCE</scope>
    <source>
        <strain evidence="18">ATCC 34329</strain>
    </source>
</reference>
<dbReference type="PANTHER" id="PTHR33353:SF9">
    <property type="entry name" value="ENDOGLUCANASE II"/>
    <property type="match status" value="1"/>
</dbReference>
<keyword evidence="5 16" id="KW-0732">Signal</keyword>
<feature type="chain" id="PRO_5042215261" description="lytic cellulose monooxygenase (C4-dehydrogenating)" evidence="16">
    <location>
        <begin position="21"/>
        <end position="324"/>
    </location>
</feature>
<protein>
    <recommendedName>
        <fullName evidence="15">lytic cellulose monooxygenase (C4-dehydrogenating)</fullName>
        <ecNumber evidence="15">1.14.99.56</ecNumber>
    </recommendedName>
</protein>
<dbReference type="InterPro" id="IPR005103">
    <property type="entry name" value="AA9_LPMO"/>
</dbReference>
<feature type="domain" description="CBM1" evidence="17">
    <location>
        <begin position="289"/>
        <end position="324"/>
    </location>
</feature>
<keyword evidence="7" id="KW-0560">Oxidoreductase</keyword>
<organism evidence="18 19">
    <name type="scientific">Zalerion maritima</name>
    <dbReference type="NCBI Taxonomy" id="339359"/>
    <lineage>
        <taxon>Eukaryota</taxon>
        <taxon>Fungi</taxon>
        <taxon>Dikarya</taxon>
        <taxon>Ascomycota</taxon>
        <taxon>Pezizomycotina</taxon>
        <taxon>Sordariomycetes</taxon>
        <taxon>Lulworthiomycetidae</taxon>
        <taxon>Lulworthiales</taxon>
        <taxon>Lulworthiaceae</taxon>
        <taxon>Zalerion</taxon>
    </lineage>
</organism>
<keyword evidence="8" id="KW-0186">Copper</keyword>
<dbReference type="SMART" id="SM00236">
    <property type="entry name" value="fCBD"/>
    <property type="match status" value="1"/>
</dbReference>
<evidence type="ECO:0000256" key="16">
    <source>
        <dbReference type="SAM" id="SignalP"/>
    </source>
</evidence>
<proteinExistence type="inferred from homology"/>
<dbReference type="EC" id="1.14.99.56" evidence="15"/>
<dbReference type="Pfam" id="PF03443">
    <property type="entry name" value="AA9"/>
    <property type="match status" value="1"/>
</dbReference>
<keyword evidence="11" id="KW-0119">Carbohydrate metabolism</keyword>
<evidence type="ECO:0000256" key="11">
    <source>
        <dbReference type="ARBA" id="ARBA00023277"/>
    </source>
</evidence>
<evidence type="ECO:0000256" key="8">
    <source>
        <dbReference type="ARBA" id="ARBA00023008"/>
    </source>
</evidence>
<dbReference type="GO" id="GO:0030245">
    <property type="term" value="P:cellulose catabolic process"/>
    <property type="evidence" value="ECO:0007669"/>
    <property type="project" value="UniProtKB-KW"/>
</dbReference>
<evidence type="ECO:0000256" key="15">
    <source>
        <dbReference type="ARBA" id="ARBA00047174"/>
    </source>
</evidence>
<dbReference type="EMBL" id="JAKWBI020000070">
    <property type="protein sequence ID" value="KAJ2903817.1"/>
    <property type="molecule type" value="Genomic_DNA"/>
</dbReference>
<evidence type="ECO:0000259" key="17">
    <source>
        <dbReference type="PROSITE" id="PS51164"/>
    </source>
</evidence>
<comment type="cofactor">
    <cofactor evidence="1">
        <name>Cu(2+)</name>
        <dbReference type="ChEBI" id="CHEBI:29036"/>
    </cofactor>
</comment>
<evidence type="ECO:0000256" key="3">
    <source>
        <dbReference type="ARBA" id="ARBA00022525"/>
    </source>
</evidence>
<evidence type="ECO:0000256" key="4">
    <source>
        <dbReference type="ARBA" id="ARBA00022723"/>
    </source>
</evidence>
<evidence type="ECO:0000256" key="7">
    <source>
        <dbReference type="ARBA" id="ARBA00023002"/>
    </source>
</evidence>
<feature type="signal peptide" evidence="16">
    <location>
        <begin position="1"/>
        <end position="20"/>
    </location>
</feature>
<sequence>MKSFALATTLAALAFREASAHATFQALWVDGVDYAGQCVRQPPSNSPVTDVTSDDIACNAGTSPVSSICPVPAGSTVTVEMHQQITRSCDDEAIGGAHYGPVAVYLAEVSDATTASGASSAWFKIFEDGWASDPSGASGDDDRWGTKDLNACCGKMDVVVPSTLRDGDYLLRAEALALHAAATAAGAQFYMSCYQISVSGGSGSASPPTVGLPGAYDPSDPGILVNIHAALAGYDPPGPAVFQDGTTKEAGSACAGCEATCSYGDGEPGTATAATPSSTGTDGGDDGGCTASTYDQCGGIGWTGCTACSGSTCTYLNDYYSQCQ</sequence>
<dbReference type="PANTHER" id="PTHR33353">
    <property type="entry name" value="PUTATIVE (AFU_ORTHOLOGUE AFUA_1G12560)-RELATED"/>
    <property type="match status" value="1"/>
</dbReference>
<gene>
    <name evidence="18" type="ORF">MKZ38_009291</name>
</gene>
<evidence type="ECO:0000313" key="19">
    <source>
        <dbReference type="Proteomes" id="UP001201980"/>
    </source>
</evidence>
<dbReference type="AlphaFoldDB" id="A0AAD5RV70"/>
<dbReference type="GO" id="GO:0030248">
    <property type="term" value="F:cellulose binding"/>
    <property type="evidence" value="ECO:0007669"/>
    <property type="project" value="InterPro"/>
</dbReference>
<keyword evidence="19" id="KW-1185">Reference proteome</keyword>
<keyword evidence="4" id="KW-0479">Metal-binding</keyword>
<evidence type="ECO:0000256" key="6">
    <source>
        <dbReference type="ARBA" id="ARBA00023001"/>
    </source>
</evidence>
<dbReference type="InterPro" id="IPR049892">
    <property type="entry name" value="AA9"/>
</dbReference>
<evidence type="ECO:0000256" key="9">
    <source>
        <dbReference type="ARBA" id="ARBA00023033"/>
    </source>
</evidence>
<dbReference type="SUPFAM" id="SSF57180">
    <property type="entry name" value="Cellulose-binding domain"/>
    <property type="match status" value="1"/>
</dbReference>
<evidence type="ECO:0000256" key="10">
    <source>
        <dbReference type="ARBA" id="ARBA00023157"/>
    </source>
</evidence>